<accession>A0ABR9TUU2</accession>
<protein>
    <submittedName>
        <fullName evidence="1">Uncharacterized protein</fullName>
    </submittedName>
</protein>
<sequence>MSYQIKKHVETLSEIQRKILTVQPENDEAANCLNGAYAGITQAIESLEKLQDVLLEAAIDAYDNPKEERNKL</sequence>
<proteinExistence type="predicted"/>
<organism evidence="1 2">
    <name type="scientific">Nostoc cf. edaphicum LEGE 07299</name>
    <dbReference type="NCBI Taxonomy" id="2777974"/>
    <lineage>
        <taxon>Bacteria</taxon>
        <taxon>Bacillati</taxon>
        <taxon>Cyanobacteriota</taxon>
        <taxon>Cyanophyceae</taxon>
        <taxon>Nostocales</taxon>
        <taxon>Nostocaceae</taxon>
        <taxon>Nostoc</taxon>
    </lineage>
</organism>
<dbReference type="Proteomes" id="UP000647836">
    <property type="component" value="Unassembled WGS sequence"/>
</dbReference>
<keyword evidence="2" id="KW-1185">Reference proteome</keyword>
<dbReference type="RefSeq" id="WP_194040500.1">
    <property type="nucleotide sequence ID" value="NZ_JADEXF010000018.1"/>
</dbReference>
<evidence type="ECO:0000313" key="2">
    <source>
        <dbReference type="Proteomes" id="UP000647836"/>
    </source>
</evidence>
<reference evidence="1 2" key="1">
    <citation type="submission" date="2020-10" db="EMBL/GenBank/DDBJ databases">
        <authorList>
            <person name="Castelo-Branco R."/>
            <person name="Eusebio N."/>
            <person name="Adriana R."/>
            <person name="Vieira A."/>
            <person name="Brugerolle De Fraissinette N."/>
            <person name="Rezende De Castro R."/>
            <person name="Schneider M.P."/>
            <person name="Vasconcelos V."/>
            <person name="Leao P.N."/>
        </authorList>
    </citation>
    <scope>NUCLEOTIDE SEQUENCE [LARGE SCALE GENOMIC DNA]</scope>
    <source>
        <strain evidence="1 2">LEGE 07299</strain>
    </source>
</reference>
<dbReference type="EMBL" id="JADEXF010000018">
    <property type="protein sequence ID" value="MBE9103592.1"/>
    <property type="molecule type" value="Genomic_DNA"/>
</dbReference>
<gene>
    <name evidence="1" type="ORF">IQ229_01115</name>
</gene>
<comment type="caution">
    <text evidence="1">The sequence shown here is derived from an EMBL/GenBank/DDBJ whole genome shotgun (WGS) entry which is preliminary data.</text>
</comment>
<name>A0ABR9TUU2_9NOSO</name>
<evidence type="ECO:0000313" key="1">
    <source>
        <dbReference type="EMBL" id="MBE9103592.1"/>
    </source>
</evidence>